<name>A0A1R3H2C1_9ROSI</name>
<evidence type="ECO:0000256" key="2">
    <source>
        <dbReference type="ARBA" id="ARBA00022989"/>
    </source>
</evidence>
<dbReference type="GO" id="GO:0016020">
    <property type="term" value="C:membrane"/>
    <property type="evidence" value="ECO:0007669"/>
    <property type="project" value="InterPro"/>
</dbReference>
<dbReference type="EMBL" id="AWUE01020951">
    <property type="protein sequence ID" value="OMO64503.1"/>
    <property type="molecule type" value="Genomic_DNA"/>
</dbReference>
<evidence type="ECO:0000256" key="3">
    <source>
        <dbReference type="ARBA" id="ARBA00023136"/>
    </source>
</evidence>
<feature type="transmembrane region" description="Helical" evidence="4">
    <location>
        <begin position="143"/>
        <end position="163"/>
    </location>
</feature>
<protein>
    <submittedName>
        <fullName evidence="5">Drug/metabolite transporter</fullName>
    </submittedName>
</protein>
<dbReference type="PANTHER" id="PTHR31218">
    <property type="entry name" value="WAT1-RELATED PROTEIN"/>
    <property type="match status" value="1"/>
</dbReference>
<dbReference type="OrthoDB" id="1727045at2759"/>
<keyword evidence="3 4" id="KW-0472">Membrane</keyword>
<feature type="transmembrane region" description="Helical" evidence="4">
    <location>
        <begin position="78"/>
        <end position="103"/>
    </location>
</feature>
<dbReference type="STRING" id="93759.A0A1R3H2C1"/>
<feature type="transmembrane region" description="Helical" evidence="4">
    <location>
        <begin position="115"/>
        <end position="137"/>
    </location>
</feature>
<evidence type="ECO:0000313" key="6">
    <source>
        <dbReference type="Proteomes" id="UP000187203"/>
    </source>
</evidence>
<organism evidence="5 6">
    <name type="scientific">Corchorus olitorius</name>
    <dbReference type="NCBI Taxonomy" id="93759"/>
    <lineage>
        <taxon>Eukaryota</taxon>
        <taxon>Viridiplantae</taxon>
        <taxon>Streptophyta</taxon>
        <taxon>Embryophyta</taxon>
        <taxon>Tracheophyta</taxon>
        <taxon>Spermatophyta</taxon>
        <taxon>Magnoliopsida</taxon>
        <taxon>eudicotyledons</taxon>
        <taxon>Gunneridae</taxon>
        <taxon>Pentapetalae</taxon>
        <taxon>rosids</taxon>
        <taxon>malvids</taxon>
        <taxon>Malvales</taxon>
        <taxon>Malvaceae</taxon>
        <taxon>Grewioideae</taxon>
        <taxon>Apeibeae</taxon>
        <taxon>Corchorus</taxon>
    </lineage>
</organism>
<comment type="caution">
    <text evidence="5">The sequence shown here is derived from an EMBL/GenBank/DDBJ whole genome shotgun (WGS) entry which is preliminary data.</text>
</comment>
<reference evidence="6" key="1">
    <citation type="submission" date="2013-09" db="EMBL/GenBank/DDBJ databases">
        <title>Corchorus olitorius genome sequencing.</title>
        <authorList>
            <person name="Alam M."/>
            <person name="Haque M.S."/>
            <person name="Islam M.S."/>
            <person name="Emdad E.M."/>
            <person name="Islam M.M."/>
            <person name="Ahmed B."/>
            <person name="Halim A."/>
            <person name="Hossen Q.M.M."/>
            <person name="Hossain M.Z."/>
            <person name="Ahmed R."/>
            <person name="Khan M.M."/>
            <person name="Islam R."/>
            <person name="Rashid M.M."/>
            <person name="Khan S.A."/>
            <person name="Rahman M.S."/>
            <person name="Alam M."/>
            <person name="Yahiya A.S."/>
            <person name="Khan M.S."/>
            <person name="Azam M.S."/>
            <person name="Haque T."/>
            <person name="Lashkar M.Z.H."/>
            <person name="Akhand A.I."/>
            <person name="Morshed G."/>
            <person name="Roy S."/>
            <person name="Uddin K.S."/>
            <person name="Rabeya T."/>
            <person name="Hossain A.S."/>
            <person name="Chowdhury A."/>
            <person name="Snigdha A.R."/>
            <person name="Mortoza M.S."/>
            <person name="Matin S.A."/>
            <person name="Hoque S.M.E."/>
            <person name="Islam M.K."/>
            <person name="Roy D.K."/>
            <person name="Haider R."/>
            <person name="Moosa M.M."/>
            <person name="Elias S.M."/>
            <person name="Hasan A.M."/>
            <person name="Jahan S."/>
            <person name="Shafiuddin M."/>
            <person name="Mahmood N."/>
            <person name="Shommy N.S."/>
        </authorList>
    </citation>
    <scope>NUCLEOTIDE SEQUENCE [LARGE SCALE GENOMIC DNA]</scope>
    <source>
        <strain evidence="6">cv. O-4</strain>
    </source>
</reference>
<proteinExistence type="predicted"/>
<keyword evidence="6" id="KW-1185">Reference proteome</keyword>
<dbReference type="Proteomes" id="UP000187203">
    <property type="component" value="Unassembled WGS sequence"/>
</dbReference>
<dbReference type="AlphaFoldDB" id="A0A1R3H2C1"/>
<gene>
    <name evidence="5" type="ORF">COLO4_32038</name>
</gene>
<dbReference type="InterPro" id="IPR030184">
    <property type="entry name" value="WAT1-related"/>
</dbReference>
<evidence type="ECO:0000313" key="5">
    <source>
        <dbReference type="EMBL" id="OMO64503.1"/>
    </source>
</evidence>
<keyword evidence="2 4" id="KW-1133">Transmembrane helix</keyword>
<dbReference type="GO" id="GO:0022857">
    <property type="term" value="F:transmembrane transporter activity"/>
    <property type="evidence" value="ECO:0007669"/>
    <property type="project" value="InterPro"/>
</dbReference>
<evidence type="ECO:0000256" key="4">
    <source>
        <dbReference type="SAM" id="Phobius"/>
    </source>
</evidence>
<keyword evidence="1 4" id="KW-0812">Transmembrane</keyword>
<accession>A0A1R3H2C1</accession>
<feature type="transmembrane region" description="Helical" evidence="4">
    <location>
        <begin position="50"/>
        <end position="72"/>
    </location>
</feature>
<evidence type="ECO:0000256" key="1">
    <source>
        <dbReference type="ARBA" id="ARBA00022692"/>
    </source>
</evidence>
<sequence length="208" mass="23259">MDGRNMGIIPVMNNEFPRPAIVILIQIGRYRKREKEKGEMMGTRYLYKEVLPCIAMVAVECSNVVLSILFKAASSKGLSYYIFIAYSYGLATIALIPLTFFLIRKAGLPPFKFPLISRLCLLALTGFAGELCGYKGLELGAPTLSSAISNLVPAFTFILAVFFSSVTQPSLIRASQLHNFGQFWIGLRWRCPTFRNCIAIVHLDSYLR</sequence>